<keyword evidence="6" id="KW-0426">Late protein</keyword>
<dbReference type="Pfam" id="PF18291">
    <property type="entry name" value="HU-HIG"/>
    <property type="match status" value="1"/>
</dbReference>
<accession>A0A0P0EL19</accession>
<organism evidence="15 27">
    <name type="scientific">Bacteroides thetaiotaomicron</name>
    <dbReference type="NCBI Taxonomy" id="818"/>
    <lineage>
        <taxon>Bacteria</taxon>
        <taxon>Pseudomonadati</taxon>
        <taxon>Bacteroidota</taxon>
        <taxon>Bacteroidia</taxon>
        <taxon>Bacteroidales</taxon>
        <taxon>Bacteroidaceae</taxon>
        <taxon>Bacteroides</taxon>
    </lineage>
</organism>
<keyword evidence="7 15" id="KW-0238">DNA-binding</keyword>
<dbReference type="PATRIC" id="fig|818.23.peg.176"/>
<dbReference type="Proteomes" id="UP000284785">
    <property type="component" value="Unassembled WGS sequence"/>
</dbReference>
<dbReference type="InterPro" id="IPR010992">
    <property type="entry name" value="IHF-like_DNA-bd_dom_sf"/>
</dbReference>
<dbReference type="EMBL" id="CP083680">
    <property type="protein sequence ID" value="UYU65135.1"/>
    <property type="molecule type" value="Genomic_DNA"/>
</dbReference>
<dbReference type="AlphaFoldDB" id="A0A0P0EL19"/>
<dbReference type="EMBL" id="WCSY01000007">
    <property type="protein sequence ID" value="KAB4314039.1"/>
    <property type="molecule type" value="Genomic_DNA"/>
</dbReference>
<evidence type="ECO:0000259" key="12">
    <source>
        <dbReference type="Pfam" id="PF18291"/>
    </source>
</evidence>
<dbReference type="Proteomes" id="UP000460317">
    <property type="component" value="Unassembled WGS sequence"/>
</dbReference>
<evidence type="ECO:0000313" key="22">
    <source>
        <dbReference type="Proteomes" id="UP000095541"/>
    </source>
</evidence>
<feature type="domain" description="HU" evidence="12">
    <location>
        <begin position="1"/>
        <end position="113"/>
    </location>
</feature>
<dbReference type="Proteomes" id="UP000095541">
    <property type="component" value="Unassembled WGS sequence"/>
</dbReference>
<dbReference type="EMBL" id="JAQNVG010000027">
    <property type="protein sequence ID" value="MDC2237298.1"/>
    <property type="molecule type" value="Genomic_DNA"/>
</dbReference>
<dbReference type="RefSeq" id="WP_008767216.1">
    <property type="nucleotide sequence ID" value="NZ_BAABXH010000001.1"/>
</dbReference>
<evidence type="ECO:0000313" key="16">
    <source>
        <dbReference type="EMBL" id="KAB4480082.1"/>
    </source>
</evidence>
<evidence type="ECO:0000313" key="28">
    <source>
        <dbReference type="Proteomes" id="UP001156218"/>
    </source>
</evidence>
<dbReference type="InterPro" id="IPR041607">
    <property type="entry name" value="HU-HIG"/>
</dbReference>
<evidence type="ECO:0000313" key="13">
    <source>
        <dbReference type="EMBL" id="CUP96292.1"/>
    </source>
</evidence>
<evidence type="ECO:0000256" key="7">
    <source>
        <dbReference type="ARBA" id="ARBA00023125"/>
    </source>
</evidence>
<proteinExistence type="inferred from homology"/>
<dbReference type="PANTHER" id="PTHR33175:SF13">
    <property type="entry name" value="HISTONE-LIKE PROTEIN"/>
    <property type="match status" value="1"/>
</dbReference>
<evidence type="ECO:0000313" key="15">
    <source>
        <dbReference type="EMBL" id="KAB4453999.1"/>
    </source>
</evidence>
<dbReference type="NCBIfam" id="TIGR01201">
    <property type="entry name" value="HU_rel"/>
    <property type="match status" value="1"/>
</dbReference>
<evidence type="ECO:0000313" key="19">
    <source>
        <dbReference type="EMBL" id="RHL64400.1"/>
    </source>
</evidence>
<feature type="compositionally biased region" description="Acidic residues" evidence="11">
    <location>
        <begin position="161"/>
        <end position="172"/>
    </location>
</feature>
<dbReference type="EMBL" id="WCSB01000004">
    <property type="protein sequence ID" value="KAB4453999.1"/>
    <property type="molecule type" value="Genomic_DNA"/>
</dbReference>
<evidence type="ECO:0000256" key="4">
    <source>
        <dbReference type="ARBA" id="ARBA00016145"/>
    </source>
</evidence>
<evidence type="ECO:0000256" key="1">
    <source>
        <dbReference type="ARBA" id="ARBA00004328"/>
    </source>
</evidence>
<dbReference type="GeneID" id="60924112"/>
<dbReference type="EMBL" id="QROV01000001">
    <property type="protein sequence ID" value="RHL64400.1"/>
    <property type="molecule type" value="Genomic_DNA"/>
</dbReference>
<reference evidence="25 26" key="3">
    <citation type="journal article" date="2019" name="Nat. Med.">
        <title>A library of human gut bacterial isolates paired with longitudinal multiomics data enables mechanistic microbiome research.</title>
        <authorList>
            <person name="Poyet M."/>
            <person name="Groussin M."/>
            <person name="Gibbons S.M."/>
            <person name="Avila-Pacheco J."/>
            <person name="Jiang X."/>
            <person name="Kearney S.M."/>
            <person name="Perrotta A.R."/>
            <person name="Berdy B."/>
            <person name="Zhao S."/>
            <person name="Lieberman T.D."/>
            <person name="Swanson P.K."/>
            <person name="Smith M."/>
            <person name="Roesemann S."/>
            <person name="Alexander J.E."/>
            <person name="Rich S.A."/>
            <person name="Livny J."/>
            <person name="Vlamakis H."/>
            <person name="Clish C."/>
            <person name="Bullock K."/>
            <person name="Deik A."/>
            <person name="Scott J."/>
            <person name="Pierce K.A."/>
            <person name="Xavier R.J."/>
            <person name="Alm E.J."/>
        </authorList>
    </citation>
    <scope>NUCLEOTIDE SEQUENCE [LARGE SCALE GENOMIC DNA]</scope>
    <source>
        <strain evidence="16 25">BIOML-A162</strain>
        <strain evidence="15 27">BIOML-A165</strain>
        <strain evidence="14 26">BIOML-A188</strain>
    </source>
</reference>
<keyword evidence="5" id="KW-0235">DNA replication</keyword>
<dbReference type="Proteomes" id="UP001156218">
    <property type="component" value="Chromosome"/>
</dbReference>
<evidence type="ECO:0000256" key="10">
    <source>
        <dbReference type="ARBA" id="ARBA00046140"/>
    </source>
</evidence>
<dbReference type="EMBL" id="CZBI01000003">
    <property type="protein sequence ID" value="CUP96292.1"/>
    <property type="molecule type" value="Genomic_DNA"/>
</dbReference>
<evidence type="ECO:0000313" key="24">
    <source>
        <dbReference type="Proteomes" id="UP000284785"/>
    </source>
</evidence>
<dbReference type="Proteomes" id="UP000436858">
    <property type="component" value="Unassembled WGS sequence"/>
</dbReference>
<dbReference type="InterPro" id="IPR005902">
    <property type="entry name" value="HU_DNA-bd_put"/>
</dbReference>
<comment type="subcellular location">
    <subcellularLocation>
        <location evidence="1">Virion</location>
    </subcellularLocation>
</comment>
<dbReference type="Gene3D" id="4.10.520.10">
    <property type="entry name" value="IHF-like DNA-binding proteins"/>
    <property type="match status" value="1"/>
</dbReference>
<protein>
    <recommendedName>
        <fullName evidence="4">Viral histone-like protein</fullName>
    </recommendedName>
    <alternativeName>
        <fullName evidence="9">DNA-binding protein pA104R</fullName>
    </alternativeName>
    <alternativeName>
        <fullName evidence="8">pA104R</fullName>
    </alternativeName>
</protein>
<sequence>MPVLYKPFQSNLEDKKSGKKLFYPHVVRTGNINSAQLSKEIAAYSSLSPGDVKNTLDNLVTVMAQHLQSSESVSVDGLGTFRMVMSARGRGVETADEVSAAQATLTVRFQPTTTKNLDRTTATRSMVTGAKCARYDKLVSAPGDGGSVDDPNDKPGGGSDGGDDGEAPDPTV</sequence>
<reference evidence="13 22" key="1">
    <citation type="submission" date="2015-09" db="EMBL/GenBank/DDBJ databases">
        <authorList>
            <consortium name="Pathogen Informatics"/>
        </authorList>
    </citation>
    <scope>NUCLEOTIDE SEQUENCE [LARGE SCALE GENOMIC DNA]</scope>
    <source>
        <strain evidence="13 22">2789STDY5834945</strain>
    </source>
</reference>
<evidence type="ECO:0000313" key="23">
    <source>
        <dbReference type="Proteomes" id="UP000283616"/>
    </source>
</evidence>
<dbReference type="EMBL" id="QSJP01000018">
    <property type="protein sequence ID" value="RHD85011.1"/>
    <property type="molecule type" value="Genomic_DNA"/>
</dbReference>
<feature type="region of interest" description="Disordered" evidence="11">
    <location>
        <begin position="138"/>
        <end position="172"/>
    </location>
</feature>
<dbReference type="SUPFAM" id="SSF47729">
    <property type="entry name" value="IHF-like DNA-binding proteins"/>
    <property type="match status" value="1"/>
</dbReference>
<dbReference type="Proteomes" id="UP001162960">
    <property type="component" value="Chromosome"/>
</dbReference>
<evidence type="ECO:0000313" key="18">
    <source>
        <dbReference type="EMBL" id="RHD85011.1"/>
    </source>
</evidence>
<evidence type="ECO:0000313" key="20">
    <source>
        <dbReference type="EMBL" id="UYU65135.1"/>
    </source>
</evidence>
<dbReference type="KEGG" id="btho:Btheta7330_00167"/>
<evidence type="ECO:0000256" key="3">
    <source>
        <dbReference type="ARBA" id="ARBA00011738"/>
    </source>
</evidence>
<dbReference type="GO" id="GO:0005829">
    <property type="term" value="C:cytosol"/>
    <property type="evidence" value="ECO:0007669"/>
    <property type="project" value="TreeGrafter"/>
</dbReference>
<dbReference type="PANTHER" id="PTHR33175">
    <property type="entry name" value="DNA-BINDING PROTEIN HU"/>
    <property type="match status" value="1"/>
</dbReference>
<evidence type="ECO:0000313" key="25">
    <source>
        <dbReference type="Proteomes" id="UP000436858"/>
    </source>
</evidence>
<evidence type="ECO:0000313" key="17">
    <source>
        <dbReference type="EMBL" id="MDC2237298.1"/>
    </source>
</evidence>
<evidence type="ECO:0000256" key="6">
    <source>
        <dbReference type="ARBA" id="ARBA00022921"/>
    </source>
</evidence>
<dbReference type="GO" id="GO:0003677">
    <property type="term" value="F:DNA binding"/>
    <property type="evidence" value="ECO:0007669"/>
    <property type="project" value="UniProtKB-KW"/>
</dbReference>
<dbReference type="InterPro" id="IPR000119">
    <property type="entry name" value="Hist_DNA-bd"/>
</dbReference>
<evidence type="ECO:0000313" key="27">
    <source>
        <dbReference type="Proteomes" id="UP000460317"/>
    </source>
</evidence>
<name>A0A0P0EL19_BACT4</name>
<dbReference type="EMBL" id="CP083685">
    <property type="protein sequence ID" value="UYU89969.1"/>
    <property type="molecule type" value="Genomic_DNA"/>
</dbReference>
<evidence type="ECO:0000256" key="8">
    <source>
        <dbReference type="ARBA" id="ARBA00033120"/>
    </source>
</evidence>
<accession>C6IIX9</accession>
<evidence type="ECO:0000256" key="2">
    <source>
        <dbReference type="ARBA" id="ARBA00010529"/>
    </source>
</evidence>
<dbReference type="GO" id="GO:0006260">
    <property type="term" value="P:DNA replication"/>
    <property type="evidence" value="ECO:0007669"/>
    <property type="project" value="UniProtKB-KW"/>
</dbReference>
<evidence type="ECO:0000256" key="5">
    <source>
        <dbReference type="ARBA" id="ARBA00022705"/>
    </source>
</evidence>
<dbReference type="EMBL" id="WCRY01000015">
    <property type="protein sequence ID" value="KAB4480082.1"/>
    <property type="molecule type" value="Genomic_DNA"/>
</dbReference>
<evidence type="ECO:0000313" key="14">
    <source>
        <dbReference type="EMBL" id="KAB4314039.1"/>
    </source>
</evidence>
<comment type="function">
    <text evidence="10">DNA-binding protein that plays a critical role in nucleoid compaction, genome replication and DNA replication and transcription. Binds to both ssDNA and dsDNA with a binding site covering about 15 nucleotides. Displays DNA-supercoiling activity only when associated with the viral DNA topoisomerase 2.</text>
</comment>
<dbReference type="GO" id="GO:0030527">
    <property type="term" value="F:structural constituent of chromatin"/>
    <property type="evidence" value="ECO:0007669"/>
    <property type="project" value="InterPro"/>
</dbReference>
<evidence type="ECO:0000313" key="21">
    <source>
        <dbReference type="EMBL" id="UYU89969.1"/>
    </source>
</evidence>
<evidence type="ECO:0000256" key="11">
    <source>
        <dbReference type="SAM" id="MobiDB-lite"/>
    </source>
</evidence>
<dbReference type="Proteomes" id="UP000440614">
    <property type="component" value="Unassembled WGS sequence"/>
</dbReference>
<dbReference type="Proteomes" id="UP000283616">
    <property type="component" value="Unassembled WGS sequence"/>
</dbReference>
<comment type="subunit">
    <text evidence="3">Homodimer.</text>
</comment>
<dbReference type="Proteomes" id="UP001217776">
    <property type="component" value="Unassembled WGS sequence"/>
</dbReference>
<evidence type="ECO:0000256" key="9">
    <source>
        <dbReference type="ARBA" id="ARBA00033227"/>
    </source>
</evidence>
<gene>
    <name evidence="19" type="ORF">DW011_01025</name>
    <name evidence="18" type="ORF">DW780_18465</name>
    <name evidence="13" type="ORF">ERS852557_02260</name>
    <name evidence="16" type="ORF">GAN91_15900</name>
    <name evidence="15" type="ORF">GAN93_06845</name>
    <name evidence="14" type="ORF">GAO51_08760</name>
    <name evidence="20" type="ORF">KQP68_16315</name>
    <name evidence="21" type="ORF">KQP74_18805</name>
    <name evidence="17" type="ORF">PO127_16265</name>
</gene>
<reference evidence="17" key="5">
    <citation type="submission" date="2022-10" db="EMBL/GenBank/DDBJ databases">
        <title>Human gut microbiome strain richness.</title>
        <authorList>
            <person name="Chen-Liaw A."/>
        </authorList>
    </citation>
    <scope>NUCLEOTIDE SEQUENCE</scope>
    <source>
        <strain evidence="17">1001283st1_A3_1001283B150304_161114</strain>
    </source>
</reference>
<comment type="similarity">
    <text evidence="2">Belongs to the bacterial histone-like protein family.</text>
</comment>
<evidence type="ECO:0000313" key="26">
    <source>
        <dbReference type="Proteomes" id="UP000440614"/>
    </source>
</evidence>
<reference evidence="23 24" key="2">
    <citation type="submission" date="2018-08" db="EMBL/GenBank/DDBJ databases">
        <title>A genome reference for cultivated species of the human gut microbiota.</title>
        <authorList>
            <person name="Zou Y."/>
            <person name="Xue W."/>
            <person name="Luo G."/>
        </authorList>
    </citation>
    <scope>NUCLEOTIDE SEQUENCE [LARGE SCALE GENOMIC DNA]</scope>
    <source>
        <strain evidence="19 23">AF37-12</strain>
        <strain evidence="18 24">AM30-26</strain>
    </source>
</reference>
<reference evidence="20 28" key="4">
    <citation type="submission" date="2021-06" db="EMBL/GenBank/DDBJ databases">
        <title>Interrogation of the integrated mobile genetic elements in gut-associated Bacteroides with a consensus prediction approach.</title>
        <authorList>
            <person name="Campbell D.E."/>
            <person name="Leigh J.R."/>
            <person name="Kim T."/>
            <person name="England W."/>
            <person name="Whitaker R.J."/>
            <person name="Degnan P.H."/>
        </authorList>
    </citation>
    <scope>NUCLEOTIDE SEQUENCE</scope>
    <source>
        <strain evidence="21">VPI-3443</strain>
        <strain evidence="20 28">WAL8669</strain>
    </source>
</reference>